<dbReference type="InterPro" id="IPR001633">
    <property type="entry name" value="EAL_dom"/>
</dbReference>
<dbReference type="InterPro" id="IPR035919">
    <property type="entry name" value="EAL_sf"/>
</dbReference>
<dbReference type="PANTHER" id="PTHR33121:SF76">
    <property type="entry name" value="SIGNALING PROTEIN"/>
    <property type="match status" value="1"/>
</dbReference>
<accession>A0A5C6W4G1</accession>
<dbReference type="PROSITE" id="PS50883">
    <property type="entry name" value="EAL"/>
    <property type="match status" value="1"/>
</dbReference>
<sequence length="314" mass="35545">MNNVSSEHNNLDAQLQKEFLSILHNRHLSIYFQPIVHFHSKNAVFGFEALSRGPVDSYFHSPTRLFPFAENEGLLYSLEKLARERTFEESKGILEDKKLFINLNSQVIYDDKFNPGHTISLLKQYGLDPNNVVFEITERNAISDFAAFRNVLHHYREQGFQIAVDDAGAGYSSLQSISELMPDYIKVDRSLVSGIDNNPVKANILEAFVSFAKKMNSKIIAEGIETESELKKVMDLGIEYGQGFFIARPNNPIPTINEVAKQCMKLVNLKQSHKSIVADINDEIIITQNGIVISRQPASKFVKVKKSILSYTNM</sequence>
<comment type="caution">
    <text evidence="2">The sequence shown here is derived from an EMBL/GenBank/DDBJ whole genome shotgun (WGS) entry which is preliminary data.</text>
</comment>
<dbReference type="AlphaFoldDB" id="A0A5C6W4G1"/>
<name>A0A5C6W4G1_9BACI</name>
<dbReference type="Proteomes" id="UP000321363">
    <property type="component" value="Unassembled WGS sequence"/>
</dbReference>
<keyword evidence="3" id="KW-1185">Reference proteome</keyword>
<dbReference type="CDD" id="cd01948">
    <property type="entry name" value="EAL"/>
    <property type="match status" value="1"/>
</dbReference>
<dbReference type="Pfam" id="PF00563">
    <property type="entry name" value="EAL"/>
    <property type="match status" value="1"/>
</dbReference>
<reference evidence="2 3" key="1">
    <citation type="journal article" date="2005" name="Int. J. Syst. Evol. Microbiol.">
        <title>Bacillus litoralis sp. nov., isolated from a tidal flat of the Yellow Sea in Korea.</title>
        <authorList>
            <person name="Yoon J.H."/>
            <person name="Oh T.K."/>
        </authorList>
    </citation>
    <scope>NUCLEOTIDE SEQUENCE [LARGE SCALE GENOMIC DNA]</scope>
    <source>
        <strain evidence="2 3">SW-211</strain>
    </source>
</reference>
<feature type="domain" description="EAL" evidence="1">
    <location>
        <begin position="12"/>
        <end position="263"/>
    </location>
</feature>
<evidence type="ECO:0000259" key="1">
    <source>
        <dbReference type="PROSITE" id="PS50883"/>
    </source>
</evidence>
<gene>
    <name evidence="2" type="ORF">FS935_12495</name>
</gene>
<organism evidence="2 3">
    <name type="scientific">Metabacillus litoralis</name>
    <dbReference type="NCBI Taxonomy" id="152268"/>
    <lineage>
        <taxon>Bacteria</taxon>
        <taxon>Bacillati</taxon>
        <taxon>Bacillota</taxon>
        <taxon>Bacilli</taxon>
        <taxon>Bacillales</taxon>
        <taxon>Bacillaceae</taxon>
        <taxon>Metabacillus</taxon>
    </lineage>
</organism>
<dbReference type="Gene3D" id="3.20.20.450">
    <property type="entry name" value="EAL domain"/>
    <property type="match status" value="1"/>
</dbReference>
<dbReference type="RefSeq" id="WP_146948926.1">
    <property type="nucleotide sequence ID" value="NZ_VOQF01000006.1"/>
</dbReference>
<dbReference type="EMBL" id="VOQF01000006">
    <property type="protein sequence ID" value="TXC90723.1"/>
    <property type="molecule type" value="Genomic_DNA"/>
</dbReference>
<evidence type="ECO:0000313" key="2">
    <source>
        <dbReference type="EMBL" id="TXC90723.1"/>
    </source>
</evidence>
<protein>
    <submittedName>
        <fullName evidence="2">EAL domain-containing protein</fullName>
    </submittedName>
</protein>
<dbReference type="SUPFAM" id="SSF141868">
    <property type="entry name" value="EAL domain-like"/>
    <property type="match status" value="1"/>
</dbReference>
<dbReference type="GO" id="GO:0071111">
    <property type="term" value="F:cyclic-guanylate-specific phosphodiesterase activity"/>
    <property type="evidence" value="ECO:0007669"/>
    <property type="project" value="InterPro"/>
</dbReference>
<proteinExistence type="predicted"/>
<dbReference type="SMART" id="SM00052">
    <property type="entry name" value="EAL"/>
    <property type="match status" value="1"/>
</dbReference>
<dbReference type="OrthoDB" id="581425at2"/>
<dbReference type="InterPro" id="IPR050706">
    <property type="entry name" value="Cyclic-di-GMP_PDE-like"/>
</dbReference>
<dbReference type="PANTHER" id="PTHR33121">
    <property type="entry name" value="CYCLIC DI-GMP PHOSPHODIESTERASE PDEF"/>
    <property type="match status" value="1"/>
</dbReference>
<evidence type="ECO:0000313" key="3">
    <source>
        <dbReference type="Proteomes" id="UP000321363"/>
    </source>
</evidence>